<dbReference type="PANTHER" id="PTHR43776:SF7">
    <property type="entry name" value="D,D-DIPEPTIDE TRANSPORT ATP-BINDING PROTEIN DDPF-RELATED"/>
    <property type="match status" value="1"/>
</dbReference>
<dbReference type="InterPro" id="IPR050319">
    <property type="entry name" value="ABC_transp_ATP-bind"/>
</dbReference>
<dbReference type="InterPro" id="IPR003593">
    <property type="entry name" value="AAA+_ATPase"/>
</dbReference>
<dbReference type="GO" id="GO:0015833">
    <property type="term" value="P:peptide transport"/>
    <property type="evidence" value="ECO:0007669"/>
    <property type="project" value="InterPro"/>
</dbReference>
<dbReference type="InterPro" id="IPR013563">
    <property type="entry name" value="Oligopep_ABC_C"/>
</dbReference>
<evidence type="ECO:0000313" key="7">
    <source>
        <dbReference type="Proteomes" id="UP000823900"/>
    </source>
</evidence>
<organism evidence="6 7">
    <name type="scientific">Candidatus Lachnoclostridium stercoravium</name>
    <dbReference type="NCBI Taxonomy" id="2838633"/>
    <lineage>
        <taxon>Bacteria</taxon>
        <taxon>Bacillati</taxon>
        <taxon>Bacillota</taxon>
        <taxon>Clostridia</taxon>
        <taxon>Lachnospirales</taxon>
        <taxon>Lachnospiraceae</taxon>
    </lineage>
</organism>
<name>A0A9D2KQC9_9FIRM</name>
<keyword evidence="4 6" id="KW-0067">ATP-binding</keyword>
<dbReference type="InterPro" id="IPR027417">
    <property type="entry name" value="P-loop_NTPase"/>
</dbReference>
<dbReference type="Pfam" id="PF00005">
    <property type="entry name" value="ABC_tran"/>
    <property type="match status" value="2"/>
</dbReference>
<accession>A0A9D2KQC9</accession>
<sequence length="555" mass="61885">MDKKETDGGILLYVKDLSIRFLDETEDKNAVCHADFYIKKGETAAIIGESGAGKTTLMRVCMGLSGKKAEVEGQALLNCGKEGFLDICSMTRKDRIRKIFGKKIAMVFQDPSVCLDPVMTIGSQLFEALCLKKRTGRREGMKEAVRLLKRIGMEDGERILKLYPHQLSGGMRQRIAMLLALIPEPQLLICDEPSSALDPLAKEQLFSMIGEERKRRSMAVVYITHDIGLARTKAEHVYVMRQGRIVEQGRAEEVFSRPQDPYTKTLLKAAEKVGCREEQDGKEDKERTGRPLLEVKGLCRTYRSASGQEIKAADGVNFAVYPGEIYGLIGGSGEGKTTVARMIMGICQPDQGEIRLEGKTYSGKISRTDRQEFYRKVQMVFQDPAACLNPSRRVVDIVAQALDIQKEKIEKEERLKRVGRMLHAVGLSEEIMYRFPGQLSGGQRQRVGIARTMISEPKLVIVDEGVSALDPLIQIQIADLLKSIQEKTGVAILFISHDLPVVRRICARVGVMHQGRIVEEGWTEDVFAHPSSRYAKELLAAGGAEMQLAGRRVEI</sequence>
<comment type="caution">
    <text evidence="6">The sequence shown here is derived from an EMBL/GenBank/DDBJ whole genome shotgun (WGS) entry which is preliminary data.</text>
</comment>
<reference evidence="6" key="2">
    <citation type="submission" date="2021-04" db="EMBL/GenBank/DDBJ databases">
        <authorList>
            <person name="Gilroy R."/>
        </authorList>
    </citation>
    <scope>NUCLEOTIDE SEQUENCE</scope>
    <source>
        <strain evidence="6">CHK178-16964</strain>
    </source>
</reference>
<dbReference type="GO" id="GO:0005524">
    <property type="term" value="F:ATP binding"/>
    <property type="evidence" value="ECO:0007669"/>
    <property type="project" value="UniProtKB-KW"/>
</dbReference>
<keyword evidence="2" id="KW-0813">Transport</keyword>
<evidence type="ECO:0000256" key="3">
    <source>
        <dbReference type="ARBA" id="ARBA00022741"/>
    </source>
</evidence>
<dbReference type="Proteomes" id="UP000823900">
    <property type="component" value="Unassembled WGS sequence"/>
</dbReference>
<dbReference type="EMBL" id="DWZA01000090">
    <property type="protein sequence ID" value="HJA71921.1"/>
    <property type="molecule type" value="Genomic_DNA"/>
</dbReference>
<feature type="domain" description="ABC transporter" evidence="5">
    <location>
        <begin position="293"/>
        <end position="539"/>
    </location>
</feature>
<dbReference type="AlphaFoldDB" id="A0A9D2KQC9"/>
<dbReference type="InterPro" id="IPR017871">
    <property type="entry name" value="ABC_transporter-like_CS"/>
</dbReference>
<dbReference type="InterPro" id="IPR003439">
    <property type="entry name" value="ABC_transporter-like_ATP-bd"/>
</dbReference>
<dbReference type="GO" id="GO:0055085">
    <property type="term" value="P:transmembrane transport"/>
    <property type="evidence" value="ECO:0007669"/>
    <property type="project" value="UniProtKB-ARBA"/>
</dbReference>
<keyword evidence="3" id="KW-0547">Nucleotide-binding</keyword>
<protein>
    <submittedName>
        <fullName evidence="6">ABC transporter ATP-binding protein</fullName>
    </submittedName>
</protein>
<dbReference type="Pfam" id="PF08352">
    <property type="entry name" value="oligo_HPY"/>
    <property type="match status" value="1"/>
</dbReference>
<evidence type="ECO:0000256" key="1">
    <source>
        <dbReference type="ARBA" id="ARBA00005417"/>
    </source>
</evidence>
<reference evidence="6" key="1">
    <citation type="journal article" date="2021" name="PeerJ">
        <title>Extensive microbial diversity within the chicken gut microbiome revealed by metagenomics and culture.</title>
        <authorList>
            <person name="Gilroy R."/>
            <person name="Ravi A."/>
            <person name="Getino M."/>
            <person name="Pursley I."/>
            <person name="Horton D.L."/>
            <person name="Alikhan N.F."/>
            <person name="Baker D."/>
            <person name="Gharbi K."/>
            <person name="Hall N."/>
            <person name="Watson M."/>
            <person name="Adriaenssens E.M."/>
            <person name="Foster-Nyarko E."/>
            <person name="Jarju S."/>
            <person name="Secka A."/>
            <person name="Antonio M."/>
            <person name="Oren A."/>
            <person name="Chaudhuri R.R."/>
            <person name="La Ragione R."/>
            <person name="Hildebrand F."/>
            <person name="Pallen M.J."/>
        </authorList>
    </citation>
    <scope>NUCLEOTIDE SEQUENCE</scope>
    <source>
        <strain evidence="6">CHK178-16964</strain>
    </source>
</reference>
<evidence type="ECO:0000256" key="2">
    <source>
        <dbReference type="ARBA" id="ARBA00022448"/>
    </source>
</evidence>
<gene>
    <name evidence="6" type="ORF">IAA07_10175</name>
</gene>
<dbReference type="PROSITE" id="PS50893">
    <property type="entry name" value="ABC_TRANSPORTER_2"/>
    <property type="match status" value="2"/>
</dbReference>
<evidence type="ECO:0000259" key="5">
    <source>
        <dbReference type="PROSITE" id="PS50893"/>
    </source>
</evidence>
<comment type="similarity">
    <text evidence="1">Belongs to the ABC transporter superfamily.</text>
</comment>
<proteinExistence type="inferred from homology"/>
<evidence type="ECO:0000256" key="4">
    <source>
        <dbReference type="ARBA" id="ARBA00022840"/>
    </source>
</evidence>
<dbReference type="CDD" id="cd03257">
    <property type="entry name" value="ABC_NikE_OppD_transporters"/>
    <property type="match status" value="2"/>
</dbReference>
<dbReference type="PANTHER" id="PTHR43776">
    <property type="entry name" value="TRANSPORT ATP-BINDING PROTEIN"/>
    <property type="match status" value="1"/>
</dbReference>
<dbReference type="PROSITE" id="PS00211">
    <property type="entry name" value="ABC_TRANSPORTER_1"/>
    <property type="match status" value="2"/>
</dbReference>
<dbReference type="SMART" id="SM00382">
    <property type="entry name" value="AAA"/>
    <property type="match status" value="2"/>
</dbReference>
<dbReference type="Gene3D" id="3.40.50.300">
    <property type="entry name" value="P-loop containing nucleotide triphosphate hydrolases"/>
    <property type="match status" value="2"/>
</dbReference>
<dbReference type="SUPFAM" id="SSF52540">
    <property type="entry name" value="P-loop containing nucleoside triphosphate hydrolases"/>
    <property type="match status" value="2"/>
</dbReference>
<evidence type="ECO:0000313" key="6">
    <source>
        <dbReference type="EMBL" id="HJA71921.1"/>
    </source>
</evidence>
<dbReference type="GO" id="GO:0016887">
    <property type="term" value="F:ATP hydrolysis activity"/>
    <property type="evidence" value="ECO:0007669"/>
    <property type="project" value="InterPro"/>
</dbReference>
<feature type="domain" description="ABC transporter" evidence="5">
    <location>
        <begin position="12"/>
        <end position="267"/>
    </location>
</feature>